<proteinExistence type="inferred from homology"/>
<feature type="chain" id="PRO_5039707308" evidence="5">
    <location>
        <begin position="21"/>
        <end position="337"/>
    </location>
</feature>
<gene>
    <name evidence="6" type="ORF">SAMN02745229_00726</name>
</gene>
<dbReference type="PANTHER" id="PTHR42953:SF3">
    <property type="entry name" value="HIGH-AFFINITY ZINC UPTAKE SYSTEM PROTEIN ZNUA"/>
    <property type="match status" value="1"/>
</dbReference>
<dbReference type="OrthoDB" id="9810636at2"/>
<organism evidence="6 7">
    <name type="scientific">Butyrivibrio fibrisolvens DSM 3071</name>
    <dbReference type="NCBI Taxonomy" id="1121131"/>
    <lineage>
        <taxon>Bacteria</taxon>
        <taxon>Bacillati</taxon>
        <taxon>Bacillota</taxon>
        <taxon>Clostridia</taxon>
        <taxon>Lachnospirales</taxon>
        <taxon>Lachnospiraceae</taxon>
        <taxon>Butyrivibrio</taxon>
    </lineage>
</organism>
<dbReference type="Pfam" id="PF01297">
    <property type="entry name" value="ZnuA"/>
    <property type="match status" value="1"/>
</dbReference>
<evidence type="ECO:0000256" key="4">
    <source>
        <dbReference type="SAM" id="MobiDB-lite"/>
    </source>
</evidence>
<dbReference type="GeneID" id="89510653"/>
<keyword evidence="7" id="KW-1185">Reference proteome</keyword>
<evidence type="ECO:0000313" key="6">
    <source>
        <dbReference type="EMBL" id="SHH58253.1"/>
    </source>
</evidence>
<accession>A0A1M5U6A5</accession>
<dbReference type="PROSITE" id="PS51257">
    <property type="entry name" value="PROKAR_LIPOPROTEIN"/>
    <property type="match status" value="1"/>
</dbReference>
<protein>
    <submittedName>
        <fullName evidence="6">Zinc transport system substrate-binding protein</fullName>
    </submittedName>
</protein>
<evidence type="ECO:0000256" key="1">
    <source>
        <dbReference type="ARBA" id="ARBA00011028"/>
    </source>
</evidence>
<keyword evidence="2" id="KW-0813">Transport</keyword>
<dbReference type="InterPro" id="IPR006127">
    <property type="entry name" value="ZnuA-like"/>
</dbReference>
<feature type="region of interest" description="Disordered" evidence="4">
    <location>
        <begin position="138"/>
        <end position="157"/>
    </location>
</feature>
<dbReference type="Proteomes" id="UP000184278">
    <property type="component" value="Unassembled WGS sequence"/>
</dbReference>
<dbReference type="InterPro" id="IPR050492">
    <property type="entry name" value="Bact_metal-bind_prot9"/>
</dbReference>
<comment type="similarity">
    <text evidence="1">Belongs to the bacterial solute-binding protein 9 family.</text>
</comment>
<reference evidence="7" key="1">
    <citation type="submission" date="2016-11" db="EMBL/GenBank/DDBJ databases">
        <authorList>
            <person name="Varghese N."/>
            <person name="Submissions S."/>
        </authorList>
    </citation>
    <scope>NUCLEOTIDE SEQUENCE [LARGE SCALE GENOMIC DNA]</scope>
    <source>
        <strain evidence="7">DSM 3071</strain>
    </source>
</reference>
<dbReference type="EMBL" id="FQXK01000005">
    <property type="protein sequence ID" value="SHH58253.1"/>
    <property type="molecule type" value="Genomic_DNA"/>
</dbReference>
<dbReference type="GO" id="GO:0030001">
    <property type="term" value="P:metal ion transport"/>
    <property type="evidence" value="ECO:0007669"/>
    <property type="project" value="InterPro"/>
</dbReference>
<evidence type="ECO:0000313" key="7">
    <source>
        <dbReference type="Proteomes" id="UP000184278"/>
    </source>
</evidence>
<dbReference type="Gene3D" id="3.40.50.1980">
    <property type="entry name" value="Nitrogenase molybdenum iron protein domain"/>
    <property type="match status" value="2"/>
</dbReference>
<evidence type="ECO:0000256" key="5">
    <source>
        <dbReference type="SAM" id="SignalP"/>
    </source>
</evidence>
<dbReference type="STRING" id="1121131.SAMN02745229_00726"/>
<name>A0A1M5U6A5_BUTFI</name>
<evidence type="ECO:0000256" key="2">
    <source>
        <dbReference type="ARBA" id="ARBA00022448"/>
    </source>
</evidence>
<dbReference type="RefSeq" id="WP_073385584.1">
    <property type="nucleotide sequence ID" value="NZ_FQXK01000005.1"/>
</dbReference>
<evidence type="ECO:0000256" key="3">
    <source>
        <dbReference type="ARBA" id="ARBA00022729"/>
    </source>
</evidence>
<dbReference type="AlphaFoldDB" id="A0A1M5U6A5"/>
<dbReference type="PANTHER" id="PTHR42953">
    <property type="entry name" value="HIGH-AFFINITY ZINC UPTAKE SYSTEM PROTEIN ZNUA-RELATED"/>
    <property type="match status" value="1"/>
</dbReference>
<feature type="signal peptide" evidence="5">
    <location>
        <begin position="1"/>
        <end position="20"/>
    </location>
</feature>
<dbReference type="GO" id="GO:0046872">
    <property type="term" value="F:metal ion binding"/>
    <property type="evidence" value="ECO:0007669"/>
    <property type="project" value="InterPro"/>
</dbReference>
<sequence>MKKYISIIMVAVMTAVLLCACGNKSTAPSENTVSAAGTDKLQIVTTIFPEYDWVMNVLGDKASDAEVTMLLDNGVDLHSYQPTADDILKVATCDLFIYVGGESDEWVEDALKEATNKDMVVIDLLDVLGDSVKEEEVVEGMEAEEEEEEEAEEGEEEEVEYDEHVWLSLKNAQVLVQNISDSLQKIDPDNASSYADNTAAYIEELKTLDEKYQSAVESATYNTLLFGDRFPFRYLVDDYNLDYYAAFVGCSAETEASFETIKFLSEKVDELSLPAVMTIEGAEHKIAETIVSNTKDGNKQILTMDSMQSTTSKDVTAGASYLSIMEKNLEVLTQALN</sequence>
<dbReference type="SUPFAM" id="SSF53807">
    <property type="entry name" value="Helical backbone' metal receptor"/>
    <property type="match status" value="1"/>
</dbReference>
<keyword evidence="3 5" id="KW-0732">Signal</keyword>